<accession>A0A9P6KSY9</accession>
<dbReference type="Proteomes" id="UP000756921">
    <property type="component" value="Unassembled WGS sequence"/>
</dbReference>
<comment type="caution">
    <text evidence="2">The sequence shown here is derived from an EMBL/GenBank/DDBJ whole genome shotgun (WGS) entry which is preliminary data.</text>
</comment>
<sequence>MRLSSLRTLLTAGLASPTVSAQADCWSGPKITCRNAFADRTAAHNAITAACDAMPSCAPGTTSELIRDAGKVPGYTATLRLGTACAGVNPWSKDACVALFEGTLYPQCKTNESLLYPDFPPKPWPPVAPVNFSLASKLSMCDDSWLSFNLGG</sequence>
<name>A0A9P6KSY9_9PLEO</name>
<organism evidence="2 3">
    <name type="scientific">Paraphaeosphaeria minitans</name>
    <dbReference type="NCBI Taxonomy" id="565426"/>
    <lineage>
        <taxon>Eukaryota</taxon>
        <taxon>Fungi</taxon>
        <taxon>Dikarya</taxon>
        <taxon>Ascomycota</taxon>
        <taxon>Pezizomycotina</taxon>
        <taxon>Dothideomycetes</taxon>
        <taxon>Pleosporomycetidae</taxon>
        <taxon>Pleosporales</taxon>
        <taxon>Massarineae</taxon>
        <taxon>Didymosphaeriaceae</taxon>
        <taxon>Paraphaeosphaeria</taxon>
    </lineage>
</organism>
<dbReference type="OrthoDB" id="3780398at2759"/>
<reference evidence="2" key="1">
    <citation type="journal article" date="2020" name="Mol. Plant Microbe Interact.">
        <title>Genome Sequence of the Biocontrol Agent Coniothyrium minitans strain Conio (IMI 134523).</title>
        <authorList>
            <person name="Patel D."/>
            <person name="Shittu T.A."/>
            <person name="Baroncelli R."/>
            <person name="Muthumeenakshi S."/>
            <person name="Osborne T.H."/>
            <person name="Janganan T.K."/>
            <person name="Sreenivasaprasad S."/>
        </authorList>
    </citation>
    <scope>NUCLEOTIDE SEQUENCE</scope>
    <source>
        <strain evidence="2">Conio</strain>
    </source>
</reference>
<dbReference type="AlphaFoldDB" id="A0A9P6KSY9"/>
<evidence type="ECO:0008006" key="4">
    <source>
        <dbReference type="Google" id="ProtNLM"/>
    </source>
</evidence>
<feature type="signal peptide" evidence="1">
    <location>
        <begin position="1"/>
        <end position="21"/>
    </location>
</feature>
<dbReference type="EMBL" id="WJXW01000004">
    <property type="protein sequence ID" value="KAF9737797.1"/>
    <property type="molecule type" value="Genomic_DNA"/>
</dbReference>
<evidence type="ECO:0000256" key="1">
    <source>
        <dbReference type="SAM" id="SignalP"/>
    </source>
</evidence>
<proteinExistence type="predicted"/>
<evidence type="ECO:0000313" key="3">
    <source>
        <dbReference type="Proteomes" id="UP000756921"/>
    </source>
</evidence>
<keyword evidence="1" id="KW-0732">Signal</keyword>
<evidence type="ECO:0000313" key="2">
    <source>
        <dbReference type="EMBL" id="KAF9737797.1"/>
    </source>
</evidence>
<protein>
    <recommendedName>
        <fullName evidence="4">Secreted protein</fullName>
    </recommendedName>
</protein>
<gene>
    <name evidence="2" type="ORF">PMIN01_05576</name>
</gene>
<keyword evidence="3" id="KW-1185">Reference proteome</keyword>
<feature type="chain" id="PRO_5040150778" description="Secreted protein" evidence="1">
    <location>
        <begin position="22"/>
        <end position="152"/>
    </location>
</feature>